<name>A0A1M6MAK3_9BURK</name>
<keyword evidence="1" id="KW-0472">Membrane</keyword>
<keyword evidence="1" id="KW-0812">Transmembrane</keyword>
<feature type="transmembrane region" description="Helical" evidence="1">
    <location>
        <begin position="6"/>
        <end position="33"/>
    </location>
</feature>
<proteinExistence type="predicted"/>
<protein>
    <submittedName>
        <fullName evidence="2">Uncharacterized protein</fullName>
    </submittedName>
</protein>
<gene>
    <name evidence="2" type="ORF">SAMN05192548_100730</name>
</gene>
<evidence type="ECO:0000313" key="3">
    <source>
        <dbReference type="Proteomes" id="UP000184395"/>
    </source>
</evidence>
<sequence>MSGLAWTMLVLAAMIGAFLFATIGAVALVLLLANVSGRLARHDDDRRDP</sequence>
<keyword evidence="1" id="KW-1133">Transmembrane helix</keyword>
<dbReference type="EMBL" id="FRAB01000007">
    <property type="protein sequence ID" value="SHJ80518.1"/>
    <property type="molecule type" value="Genomic_DNA"/>
</dbReference>
<dbReference type="Proteomes" id="UP000184395">
    <property type="component" value="Unassembled WGS sequence"/>
</dbReference>
<dbReference type="RefSeq" id="WP_167363273.1">
    <property type="nucleotide sequence ID" value="NZ_CADFGY010000005.1"/>
</dbReference>
<accession>A0A1M6MAK3</accession>
<dbReference type="GeneID" id="301982854"/>
<dbReference type="STRING" id="169427.SAMN05192548_100730"/>
<evidence type="ECO:0000256" key="1">
    <source>
        <dbReference type="SAM" id="Phobius"/>
    </source>
</evidence>
<organism evidence="2 3">
    <name type="scientific">Paraburkholderia terricola</name>
    <dbReference type="NCBI Taxonomy" id="169427"/>
    <lineage>
        <taxon>Bacteria</taxon>
        <taxon>Pseudomonadati</taxon>
        <taxon>Pseudomonadota</taxon>
        <taxon>Betaproteobacteria</taxon>
        <taxon>Burkholderiales</taxon>
        <taxon>Burkholderiaceae</taxon>
        <taxon>Paraburkholderia</taxon>
    </lineage>
</organism>
<dbReference type="AlphaFoldDB" id="A0A1M6MAK3"/>
<evidence type="ECO:0000313" key="2">
    <source>
        <dbReference type="EMBL" id="SHJ80518.1"/>
    </source>
</evidence>
<reference evidence="2 3" key="1">
    <citation type="submission" date="2016-11" db="EMBL/GenBank/DDBJ databases">
        <authorList>
            <person name="Jaros S."/>
            <person name="Januszkiewicz K."/>
            <person name="Wedrychowicz H."/>
        </authorList>
    </citation>
    <scope>NUCLEOTIDE SEQUENCE [LARGE SCALE GENOMIC DNA]</scope>
    <source>
        <strain evidence="2 3">LMG 20594</strain>
    </source>
</reference>